<dbReference type="SUPFAM" id="SSF46785">
    <property type="entry name" value="Winged helix' DNA-binding domain"/>
    <property type="match status" value="1"/>
</dbReference>
<name>A0A1G1VP18_9BACT</name>
<accession>A0A1G1VP18</accession>
<dbReference type="NCBIfam" id="TIGR00738">
    <property type="entry name" value="rrf2_super"/>
    <property type="match status" value="1"/>
</dbReference>
<dbReference type="Pfam" id="PF02082">
    <property type="entry name" value="Rrf2"/>
    <property type="match status" value="1"/>
</dbReference>
<evidence type="ECO:0008006" key="4">
    <source>
        <dbReference type="Google" id="ProtNLM"/>
    </source>
</evidence>
<keyword evidence="1" id="KW-0238">DNA-binding</keyword>
<dbReference type="PANTHER" id="PTHR33221:SF5">
    <property type="entry name" value="HTH-TYPE TRANSCRIPTIONAL REGULATOR ISCR"/>
    <property type="match status" value="1"/>
</dbReference>
<proteinExistence type="predicted"/>
<dbReference type="InterPro" id="IPR036388">
    <property type="entry name" value="WH-like_DNA-bd_sf"/>
</dbReference>
<comment type="caution">
    <text evidence="2">The sequence shown here is derived from an EMBL/GenBank/DDBJ whole genome shotgun (WGS) entry which is preliminary data.</text>
</comment>
<gene>
    <name evidence="2" type="ORF">A2785_00615</name>
</gene>
<reference evidence="2 3" key="1">
    <citation type="journal article" date="2016" name="Nat. Commun.">
        <title>Thousands of microbial genomes shed light on interconnected biogeochemical processes in an aquifer system.</title>
        <authorList>
            <person name="Anantharaman K."/>
            <person name="Brown C.T."/>
            <person name="Hug L.A."/>
            <person name="Sharon I."/>
            <person name="Castelle C.J."/>
            <person name="Probst A.J."/>
            <person name="Thomas B.C."/>
            <person name="Singh A."/>
            <person name="Wilkins M.J."/>
            <person name="Karaoz U."/>
            <person name="Brodie E.L."/>
            <person name="Williams K.H."/>
            <person name="Hubbard S.S."/>
            <person name="Banfield J.F."/>
        </authorList>
    </citation>
    <scope>NUCLEOTIDE SEQUENCE [LARGE SCALE GENOMIC DNA]</scope>
</reference>
<organism evidence="2 3">
    <name type="scientific">Candidatus Chisholmbacteria bacterium RIFCSPHIGHO2_01_FULL_49_18</name>
    <dbReference type="NCBI Taxonomy" id="1797590"/>
    <lineage>
        <taxon>Bacteria</taxon>
        <taxon>Candidatus Chisholmiibacteriota</taxon>
    </lineage>
</organism>
<dbReference type="InterPro" id="IPR036390">
    <property type="entry name" value="WH_DNA-bd_sf"/>
</dbReference>
<dbReference type="GO" id="GO:0003677">
    <property type="term" value="F:DNA binding"/>
    <property type="evidence" value="ECO:0007669"/>
    <property type="project" value="UniProtKB-KW"/>
</dbReference>
<dbReference type="PROSITE" id="PS51197">
    <property type="entry name" value="HTH_RRF2_2"/>
    <property type="match status" value="1"/>
</dbReference>
<evidence type="ECO:0000313" key="2">
    <source>
        <dbReference type="EMBL" id="OGY17103.1"/>
    </source>
</evidence>
<protein>
    <recommendedName>
        <fullName evidence="4">Rrf2 family transcriptional regulator</fullName>
    </recommendedName>
</protein>
<dbReference type="PANTHER" id="PTHR33221">
    <property type="entry name" value="WINGED HELIX-TURN-HELIX TRANSCRIPTIONAL REGULATOR, RRF2 FAMILY"/>
    <property type="match status" value="1"/>
</dbReference>
<dbReference type="EMBL" id="MHCI01000006">
    <property type="protein sequence ID" value="OGY17103.1"/>
    <property type="molecule type" value="Genomic_DNA"/>
</dbReference>
<dbReference type="Gene3D" id="1.10.10.10">
    <property type="entry name" value="Winged helix-like DNA-binding domain superfamily/Winged helix DNA-binding domain"/>
    <property type="match status" value="1"/>
</dbReference>
<dbReference type="Proteomes" id="UP000179069">
    <property type="component" value="Unassembled WGS sequence"/>
</dbReference>
<dbReference type="InterPro" id="IPR000944">
    <property type="entry name" value="Tscrpt_reg_Rrf2"/>
</dbReference>
<dbReference type="GO" id="GO:0005829">
    <property type="term" value="C:cytosol"/>
    <property type="evidence" value="ECO:0007669"/>
    <property type="project" value="TreeGrafter"/>
</dbReference>
<dbReference type="InterPro" id="IPR030489">
    <property type="entry name" value="TR_Rrf2-type_CS"/>
</dbReference>
<evidence type="ECO:0000256" key="1">
    <source>
        <dbReference type="ARBA" id="ARBA00023125"/>
    </source>
</evidence>
<dbReference type="PROSITE" id="PS01332">
    <property type="entry name" value="HTH_RRF2_1"/>
    <property type="match status" value="1"/>
</dbReference>
<evidence type="ECO:0000313" key="3">
    <source>
        <dbReference type="Proteomes" id="UP000179069"/>
    </source>
</evidence>
<sequence>MLRISRKGDYALLLLTALAQAGMGEVVSLKKISQTRNMPYKFLSQLAPLLVDAGILGSKEGVGGGYFLARNPQQISVGKVLELIEGPVAPVACMREGCVCEPTCVQKSVMEKMASSFQRSMQGYTLADLVGRAA</sequence>
<dbReference type="GO" id="GO:0003700">
    <property type="term" value="F:DNA-binding transcription factor activity"/>
    <property type="evidence" value="ECO:0007669"/>
    <property type="project" value="TreeGrafter"/>
</dbReference>
<dbReference type="AlphaFoldDB" id="A0A1G1VP18"/>